<dbReference type="InterPro" id="IPR025392">
    <property type="entry name" value="DUF4124"/>
</dbReference>
<feature type="domain" description="Glutaredoxin" evidence="1">
    <location>
        <begin position="84"/>
        <end position="140"/>
    </location>
</feature>
<organism evidence="3">
    <name type="scientific">hydrothermal vent metagenome</name>
    <dbReference type="NCBI Taxonomy" id="652676"/>
    <lineage>
        <taxon>unclassified sequences</taxon>
        <taxon>metagenomes</taxon>
        <taxon>ecological metagenomes</taxon>
    </lineage>
</organism>
<dbReference type="InterPro" id="IPR036249">
    <property type="entry name" value="Thioredoxin-like_sf"/>
</dbReference>
<dbReference type="Pfam" id="PF00462">
    <property type="entry name" value="Glutaredoxin"/>
    <property type="match status" value="1"/>
</dbReference>
<feature type="domain" description="DUF4124" evidence="2">
    <location>
        <begin position="8"/>
        <end position="53"/>
    </location>
</feature>
<accession>A0A3B0XB34</accession>
<dbReference type="CDD" id="cd02976">
    <property type="entry name" value="NrdH"/>
    <property type="match status" value="1"/>
</dbReference>
<dbReference type="Pfam" id="PF13511">
    <property type="entry name" value="DUF4124"/>
    <property type="match status" value="1"/>
</dbReference>
<dbReference type="InterPro" id="IPR051548">
    <property type="entry name" value="Grx-like_ET"/>
</dbReference>
<dbReference type="GO" id="GO:0009055">
    <property type="term" value="F:electron transfer activity"/>
    <property type="evidence" value="ECO:0007669"/>
    <property type="project" value="TreeGrafter"/>
</dbReference>
<dbReference type="Gene3D" id="3.40.30.10">
    <property type="entry name" value="Glutaredoxin"/>
    <property type="match status" value="1"/>
</dbReference>
<dbReference type="PANTHER" id="PTHR34386:SF1">
    <property type="entry name" value="GLUTAREDOXIN-LIKE PROTEIN NRDH"/>
    <property type="match status" value="1"/>
</dbReference>
<evidence type="ECO:0000313" key="3">
    <source>
        <dbReference type="EMBL" id="VAW65458.1"/>
    </source>
</evidence>
<proteinExistence type="predicted"/>
<evidence type="ECO:0000259" key="2">
    <source>
        <dbReference type="Pfam" id="PF13511"/>
    </source>
</evidence>
<dbReference type="GO" id="GO:0045454">
    <property type="term" value="P:cell redox homeostasis"/>
    <property type="evidence" value="ECO:0007669"/>
    <property type="project" value="TreeGrafter"/>
</dbReference>
<dbReference type="EMBL" id="UOFJ01000180">
    <property type="protein sequence ID" value="VAW65458.1"/>
    <property type="molecule type" value="Genomic_DNA"/>
</dbReference>
<dbReference type="InterPro" id="IPR002109">
    <property type="entry name" value="Glutaredoxin"/>
</dbReference>
<name>A0A3B0XB34_9ZZZZ</name>
<reference evidence="3" key="1">
    <citation type="submission" date="2018-06" db="EMBL/GenBank/DDBJ databases">
        <authorList>
            <person name="Zhirakovskaya E."/>
        </authorList>
    </citation>
    <scope>NUCLEOTIDE SEQUENCE</scope>
</reference>
<dbReference type="PANTHER" id="PTHR34386">
    <property type="entry name" value="GLUTAREDOXIN"/>
    <property type="match status" value="1"/>
</dbReference>
<sequence>MIRLIACLFLLSCSSLSIAEFYKWTDASGQVHFSDIAPVNKQAESIELNEITTYTSVSVSDINIKPDTNSDMPVEKPVRKNKKVIIYSAVWCGICTRAKNYFKSRKIAFTEYDIETSKKGKRDFIKLKARGVPVILVGKKRMNGFDVRKFEAMY</sequence>
<evidence type="ECO:0000259" key="1">
    <source>
        <dbReference type="Pfam" id="PF00462"/>
    </source>
</evidence>
<gene>
    <name evidence="3" type="ORF">MNBD_GAMMA10-2075</name>
</gene>
<protein>
    <submittedName>
        <fullName evidence="3">Uncharacterized protein</fullName>
    </submittedName>
</protein>
<dbReference type="AlphaFoldDB" id="A0A3B0XB34"/>
<dbReference type="PROSITE" id="PS51354">
    <property type="entry name" value="GLUTAREDOXIN_2"/>
    <property type="match status" value="1"/>
</dbReference>
<dbReference type="SUPFAM" id="SSF52833">
    <property type="entry name" value="Thioredoxin-like"/>
    <property type="match status" value="1"/>
</dbReference>